<proteinExistence type="predicted"/>
<name>A0ACA9RW96_9GLOM</name>
<organism evidence="1 2">
    <name type="scientific">Racocetra persica</name>
    <dbReference type="NCBI Taxonomy" id="160502"/>
    <lineage>
        <taxon>Eukaryota</taxon>
        <taxon>Fungi</taxon>
        <taxon>Fungi incertae sedis</taxon>
        <taxon>Mucoromycota</taxon>
        <taxon>Glomeromycotina</taxon>
        <taxon>Glomeromycetes</taxon>
        <taxon>Diversisporales</taxon>
        <taxon>Gigasporaceae</taxon>
        <taxon>Racocetra</taxon>
    </lineage>
</organism>
<dbReference type="Proteomes" id="UP000789920">
    <property type="component" value="Unassembled WGS sequence"/>
</dbReference>
<dbReference type="EMBL" id="CAJVQC010073351">
    <property type="protein sequence ID" value="CAG8812201.1"/>
    <property type="molecule type" value="Genomic_DNA"/>
</dbReference>
<evidence type="ECO:0000313" key="2">
    <source>
        <dbReference type="Proteomes" id="UP000789920"/>
    </source>
</evidence>
<keyword evidence="2" id="KW-1185">Reference proteome</keyword>
<evidence type="ECO:0000313" key="1">
    <source>
        <dbReference type="EMBL" id="CAG8812201.1"/>
    </source>
</evidence>
<comment type="caution">
    <text evidence="1">The sequence shown here is derived from an EMBL/GenBank/DDBJ whole genome shotgun (WGS) entry which is preliminary data.</text>
</comment>
<protein>
    <submittedName>
        <fullName evidence="1">5191_t:CDS:1</fullName>
    </submittedName>
</protein>
<reference evidence="1" key="1">
    <citation type="submission" date="2021-06" db="EMBL/GenBank/DDBJ databases">
        <authorList>
            <person name="Kallberg Y."/>
            <person name="Tangrot J."/>
            <person name="Rosling A."/>
        </authorList>
    </citation>
    <scope>NUCLEOTIDE SEQUENCE</scope>
    <source>
        <strain evidence="1">MA461A</strain>
    </source>
</reference>
<feature type="non-terminal residue" evidence="1">
    <location>
        <position position="1"/>
    </location>
</feature>
<sequence>SMVCNQIITNVSQDVEPEISDSYPVNSNDVLEDINLLCDDNDITNNASNSDEYREETSSRVSNLSSTTLAIYVKPKSLE</sequence>
<feature type="non-terminal residue" evidence="1">
    <location>
        <position position="79"/>
    </location>
</feature>
<gene>
    <name evidence="1" type="ORF">RPERSI_LOCUS23479</name>
</gene>
<accession>A0ACA9RW96</accession>